<protein>
    <recommendedName>
        <fullName evidence="10">Hexosyltransferase</fullName>
        <ecNumber evidence="10">2.4.1.-</ecNumber>
    </recommendedName>
</protein>
<evidence type="ECO:0000256" key="9">
    <source>
        <dbReference type="ARBA" id="ARBA00023136"/>
    </source>
</evidence>
<keyword evidence="9" id="KW-0472">Membrane</keyword>
<keyword evidence="8 10" id="KW-0333">Golgi apparatus</keyword>
<evidence type="ECO:0000256" key="10">
    <source>
        <dbReference type="RuleBase" id="RU363063"/>
    </source>
</evidence>
<gene>
    <name evidence="11" type="ORF">BpHYR1_004331</name>
</gene>
<dbReference type="AlphaFoldDB" id="A0A3M7SE39"/>
<evidence type="ECO:0000313" key="11">
    <source>
        <dbReference type="EMBL" id="RNA33925.1"/>
    </source>
</evidence>
<keyword evidence="4 11" id="KW-0808">Transferase</keyword>
<proteinExistence type="inferred from homology"/>
<comment type="subcellular location">
    <subcellularLocation>
        <location evidence="1 10">Golgi apparatus membrane</location>
        <topology evidence="1 10">Single-pass type II membrane protein</topology>
    </subcellularLocation>
</comment>
<keyword evidence="7" id="KW-1133">Transmembrane helix</keyword>
<keyword evidence="5" id="KW-0812">Transmembrane</keyword>
<dbReference type="EMBL" id="REGN01001552">
    <property type="protein sequence ID" value="RNA33925.1"/>
    <property type="molecule type" value="Genomic_DNA"/>
</dbReference>
<dbReference type="GO" id="GO:0000139">
    <property type="term" value="C:Golgi membrane"/>
    <property type="evidence" value="ECO:0007669"/>
    <property type="project" value="UniProtKB-SubCell"/>
</dbReference>
<dbReference type="OrthoDB" id="115198at2759"/>
<evidence type="ECO:0000256" key="7">
    <source>
        <dbReference type="ARBA" id="ARBA00022989"/>
    </source>
</evidence>
<evidence type="ECO:0000256" key="6">
    <source>
        <dbReference type="ARBA" id="ARBA00022968"/>
    </source>
</evidence>
<dbReference type="PANTHER" id="PTHR11214">
    <property type="entry name" value="BETA-1,3-N-ACETYLGLUCOSAMINYLTRANSFERASE"/>
    <property type="match status" value="1"/>
</dbReference>
<dbReference type="Proteomes" id="UP000276133">
    <property type="component" value="Unassembled WGS sequence"/>
</dbReference>
<dbReference type="InterPro" id="IPR002659">
    <property type="entry name" value="Glyco_trans_31"/>
</dbReference>
<reference evidence="11 12" key="1">
    <citation type="journal article" date="2018" name="Sci. Rep.">
        <title>Genomic signatures of local adaptation to the degree of environmental predictability in rotifers.</title>
        <authorList>
            <person name="Franch-Gras L."/>
            <person name="Hahn C."/>
            <person name="Garcia-Roger E.M."/>
            <person name="Carmona M.J."/>
            <person name="Serra M."/>
            <person name="Gomez A."/>
        </authorList>
    </citation>
    <scope>NUCLEOTIDE SEQUENCE [LARGE SCALE GENOMIC DNA]</scope>
    <source>
        <strain evidence="11">HYR1</strain>
    </source>
</reference>
<keyword evidence="6" id="KW-0735">Signal-anchor</keyword>
<keyword evidence="3 10" id="KW-0328">Glycosyltransferase</keyword>
<dbReference type="GO" id="GO:0016758">
    <property type="term" value="F:hexosyltransferase activity"/>
    <property type="evidence" value="ECO:0007669"/>
    <property type="project" value="InterPro"/>
</dbReference>
<evidence type="ECO:0000256" key="1">
    <source>
        <dbReference type="ARBA" id="ARBA00004323"/>
    </source>
</evidence>
<evidence type="ECO:0000256" key="8">
    <source>
        <dbReference type="ARBA" id="ARBA00023034"/>
    </source>
</evidence>
<keyword evidence="12" id="KW-1185">Reference proteome</keyword>
<dbReference type="STRING" id="10195.A0A3M7SE39"/>
<dbReference type="Gene3D" id="3.90.550.50">
    <property type="match status" value="1"/>
</dbReference>
<comment type="caution">
    <text evidence="11">The sequence shown here is derived from an EMBL/GenBank/DDBJ whole genome shotgun (WGS) entry which is preliminary data.</text>
</comment>
<evidence type="ECO:0000313" key="12">
    <source>
        <dbReference type="Proteomes" id="UP000276133"/>
    </source>
</evidence>
<evidence type="ECO:0000256" key="2">
    <source>
        <dbReference type="ARBA" id="ARBA00008661"/>
    </source>
</evidence>
<sequence length="231" mass="27893">MAMKWITEFCPKAKFILKVDDDIIANIFILMRHLHYLDKYKVVKNKTVMCLVWLGMIVMRDKNSKWYLSKDEFKDDYFGKYCSGSAYLFTNDLPREMYNASKYLKFFWVDDYYITGMLARGVKSNYEFFNSLYIISSNLIETRFLNKKTSERTVFGHSPYNLNRIYKLWSFIMLKFMNQNPSFKKGRVDFIGQKDFIYLKDFSLPNNFWIDFLIQQSQKLIAKEEIDYDKF</sequence>
<evidence type="ECO:0000256" key="5">
    <source>
        <dbReference type="ARBA" id="ARBA00022692"/>
    </source>
</evidence>
<comment type="similarity">
    <text evidence="2 10">Belongs to the glycosyltransferase 31 family.</text>
</comment>
<accession>A0A3M7SE39</accession>
<name>A0A3M7SE39_BRAPC</name>
<dbReference type="PANTHER" id="PTHR11214:SF364">
    <property type="entry name" value="HEXOSYLTRANSFERASE"/>
    <property type="match status" value="1"/>
</dbReference>
<evidence type="ECO:0000256" key="3">
    <source>
        <dbReference type="ARBA" id="ARBA00022676"/>
    </source>
</evidence>
<dbReference type="GO" id="GO:0006493">
    <property type="term" value="P:protein O-linked glycosylation"/>
    <property type="evidence" value="ECO:0007669"/>
    <property type="project" value="TreeGrafter"/>
</dbReference>
<evidence type="ECO:0000256" key="4">
    <source>
        <dbReference type="ARBA" id="ARBA00022679"/>
    </source>
</evidence>
<dbReference type="Pfam" id="PF01762">
    <property type="entry name" value="Galactosyl_T"/>
    <property type="match status" value="1"/>
</dbReference>
<organism evidence="11 12">
    <name type="scientific">Brachionus plicatilis</name>
    <name type="common">Marine rotifer</name>
    <name type="synonym">Brachionus muelleri</name>
    <dbReference type="NCBI Taxonomy" id="10195"/>
    <lineage>
        <taxon>Eukaryota</taxon>
        <taxon>Metazoa</taxon>
        <taxon>Spiralia</taxon>
        <taxon>Gnathifera</taxon>
        <taxon>Rotifera</taxon>
        <taxon>Eurotatoria</taxon>
        <taxon>Monogononta</taxon>
        <taxon>Pseudotrocha</taxon>
        <taxon>Ploima</taxon>
        <taxon>Brachionidae</taxon>
        <taxon>Brachionus</taxon>
    </lineage>
</organism>
<dbReference type="EC" id="2.4.1.-" evidence="10"/>